<keyword evidence="1" id="KW-0812">Transmembrane</keyword>
<protein>
    <recommendedName>
        <fullName evidence="4">DUF2254 domain-containing protein</fullName>
    </recommendedName>
</protein>
<dbReference type="Proteomes" id="UP000004834">
    <property type="component" value="Unassembled WGS sequence"/>
</dbReference>
<feature type="transmembrane region" description="Helical" evidence="1">
    <location>
        <begin position="91"/>
        <end position="110"/>
    </location>
</feature>
<feature type="transmembrane region" description="Helical" evidence="1">
    <location>
        <begin position="125"/>
        <end position="143"/>
    </location>
</feature>
<dbReference type="AlphaFoldDB" id="A0AAV3F434"/>
<evidence type="ECO:0008006" key="4">
    <source>
        <dbReference type="Google" id="ProtNLM"/>
    </source>
</evidence>
<evidence type="ECO:0000313" key="2">
    <source>
        <dbReference type="EMBL" id="EHO13225.1"/>
    </source>
</evidence>
<accession>A0AAV3F434</accession>
<dbReference type="RefSeq" id="WP_006263258.1">
    <property type="nucleotide sequence ID" value="NZ_JH590837.1"/>
</dbReference>
<name>A0AAV3F434_9FLAO</name>
<keyword evidence="1" id="KW-0472">Membrane</keyword>
<proteinExistence type="predicted"/>
<dbReference type="EMBL" id="AGEE01000011">
    <property type="protein sequence ID" value="EHO13225.1"/>
    <property type="molecule type" value="Genomic_DNA"/>
</dbReference>
<feature type="transmembrane region" description="Helical" evidence="1">
    <location>
        <begin position="155"/>
        <end position="177"/>
    </location>
</feature>
<gene>
    <name evidence="2" type="ORF">HMPREF9715_01380</name>
</gene>
<feature type="transmembrane region" description="Helical" evidence="1">
    <location>
        <begin position="48"/>
        <end position="70"/>
    </location>
</feature>
<reference evidence="2 3" key="1">
    <citation type="submission" date="2011-11" db="EMBL/GenBank/DDBJ databases">
        <title>The Genome Sequence of Myroides odoratimimus CIP 101113.</title>
        <authorList>
            <person name="Earl A."/>
            <person name="Ward D."/>
            <person name="Feldgarden M."/>
            <person name="Gevers D."/>
            <person name="Huys G."/>
            <person name="Young S.K."/>
            <person name="Zeng Q."/>
            <person name="Gargeya S."/>
            <person name="Fitzgerald M."/>
            <person name="Haas B."/>
            <person name="Abouelleil A."/>
            <person name="Alvarado L."/>
            <person name="Arachchi H.M."/>
            <person name="Berlin A."/>
            <person name="Brown A."/>
            <person name="Chapman S.B."/>
            <person name="Chen Z."/>
            <person name="Dunbar C."/>
            <person name="Freedman E."/>
            <person name="Gearin G."/>
            <person name="Goldberg J."/>
            <person name="Griggs A."/>
            <person name="Gujja S."/>
            <person name="Heiman D."/>
            <person name="Howarth C."/>
            <person name="Larson L."/>
            <person name="Lui A."/>
            <person name="MacDonald P.J.P."/>
            <person name="Montmayeur A."/>
            <person name="Murphy C."/>
            <person name="Neiman D."/>
            <person name="Pearson M."/>
            <person name="Priest M."/>
            <person name="Roberts A."/>
            <person name="Saif S."/>
            <person name="Shea T."/>
            <person name="Shenoy N."/>
            <person name="Sisk P."/>
            <person name="Stolte C."/>
            <person name="Sykes S."/>
            <person name="Wortman J."/>
            <person name="Nusbaum C."/>
            <person name="Birren B."/>
        </authorList>
    </citation>
    <scope>NUCLEOTIDE SEQUENCE [LARGE SCALE GENOMIC DNA]</scope>
    <source>
        <strain evidence="2 3">CIP 101113</strain>
    </source>
</reference>
<sequence length="368" mass="43536">MNIYRKNNDWLRHKTNIFLKENYKEIYEPKHKSVSNQFKNFVTESNQWWFVFLSVLTIFLISPLVNISFLNFLEIDHQTAIFIVDQRTTNIAAIVSITLVVVGFILNNLAVKSPLVYGLLFKKSLLYPIIYLTLSVIAIFITISTLRDTLTAFVFIRVVLVGTYFAIFILFLIGMLFRKVLLFSNEKEIEKMLDEELMIEAKQNLKRILLNRHSEEIFISTMKENGAKEYNWSYSLSSLNRIVEVEETTENKKKEKRLYDVNLVSLSNFIKNKKTNSDILYQKLNLDKIITDTHNFIWVQNIANTKTEKNRLQNSLVLKVKPSKQKDNYAIRKFYDDKFERLSEQDNHRSMEQILNSYLKLYELQMQN</sequence>
<evidence type="ECO:0000256" key="1">
    <source>
        <dbReference type="SAM" id="Phobius"/>
    </source>
</evidence>
<comment type="caution">
    <text evidence="2">The sequence shown here is derived from an EMBL/GenBank/DDBJ whole genome shotgun (WGS) entry which is preliminary data.</text>
</comment>
<keyword evidence="1" id="KW-1133">Transmembrane helix</keyword>
<evidence type="ECO:0000313" key="3">
    <source>
        <dbReference type="Proteomes" id="UP000004834"/>
    </source>
</evidence>
<organism evidence="2 3">
    <name type="scientific">Myroides odoratimimus CIP 101113</name>
    <dbReference type="NCBI Taxonomy" id="883154"/>
    <lineage>
        <taxon>Bacteria</taxon>
        <taxon>Pseudomonadati</taxon>
        <taxon>Bacteroidota</taxon>
        <taxon>Flavobacteriia</taxon>
        <taxon>Flavobacteriales</taxon>
        <taxon>Flavobacteriaceae</taxon>
        <taxon>Myroides</taxon>
    </lineage>
</organism>